<proteinExistence type="predicted"/>
<dbReference type="PANTHER" id="PTHR43591">
    <property type="entry name" value="METHYLTRANSFERASE"/>
    <property type="match status" value="1"/>
</dbReference>
<dbReference type="Proteomes" id="UP000245086">
    <property type="component" value="Unassembled WGS sequence"/>
</dbReference>
<dbReference type="Pfam" id="PF08241">
    <property type="entry name" value="Methyltransf_11"/>
    <property type="match status" value="1"/>
</dbReference>
<dbReference type="RefSeq" id="WP_108983937.1">
    <property type="nucleotide sequence ID" value="NZ_BFBR01000002.1"/>
</dbReference>
<dbReference type="SUPFAM" id="SSF53335">
    <property type="entry name" value="S-adenosyl-L-methionine-dependent methyltransferases"/>
    <property type="match status" value="1"/>
</dbReference>
<keyword evidence="3" id="KW-1185">Reference proteome</keyword>
<comment type="caution">
    <text evidence="2">The sequence shown here is derived from an EMBL/GenBank/DDBJ whole genome shotgun (WGS) entry which is preliminary data.</text>
</comment>
<dbReference type="Gene3D" id="3.40.50.150">
    <property type="entry name" value="Vaccinia Virus protein VP39"/>
    <property type="match status" value="1"/>
</dbReference>
<dbReference type="GO" id="GO:0008757">
    <property type="term" value="F:S-adenosylmethionine-dependent methyltransferase activity"/>
    <property type="evidence" value="ECO:0007669"/>
    <property type="project" value="InterPro"/>
</dbReference>
<evidence type="ECO:0000313" key="3">
    <source>
        <dbReference type="Proteomes" id="UP000245086"/>
    </source>
</evidence>
<dbReference type="InterPro" id="IPR013216">
    <property type="entry name" value="Methyltransf_11"/>
</dbReference>
<feature type="domain" description="Methyltransferase type 11" evidence="1">
    <location>
        <begin position="54"/>
        <end position="147"/>
    </location>
</feature>
<dbReference type="OrthoDB" id="9777638at2"/>
<reference evidence="2" key="1">
    <citation type="journal article" date="2018" name="Genome Announc.">
        <title>Draft Genome Sequence of "Candidatus Phycosocius bacilliformis," an Alphaproteobacterial Ectosymbiont of the Hydrocarbon-Producing Green Alga Botryococcus braunii.</title>
        <authorList>
            <person name="Tanabe Y."/>
            <person name="Yamaguchi H."/>
            <person name="Watanabe M.M."/>
        </authorList>
    </citation>
    <scope>NUCLEOTIDE SEQUENCE [LARGE SCALE GENOMIC DNA]</scope>
    <source>
        <strain evidence="2">BOTRYCO-2</strain>
    </source>
</reference>
<gene>
    <name evidence="2" type="ORF">PbB2_00700</name>
</gene>
<dbReference type="AlphaFoldDB" id="A0A2P2E7K2"/>
<accession>A0A2P2E7K2</accession>
<evidence type="ECO:0000313" key="2">
    <source>
        <dbReference type="EMBL" id="GBF57042.1"/>
    </source>
</evidence>
<protein>
    <recommendedName>
        <fullName evidence="1">Methyltransferase type 11 domain-containing protein</fullName>
    </recommendedName>
</protein>
<evidence type="ECO:0000259" key="1">
    <source>
        <dbReference type="Pfam" id="PF08241"/>
    </source>
</evidence>
<name>A0A2P2E7K2_9PROT</name>
<sequence length="280" mass="30123">MSEQKNQAQKDLWNTFAGERWTRRQVEIDAMLAPFTHALMAAAKLEHAAPMHVLDVGCGSGETSLMIADLGHRVIGVDISAPLLGLARQRADGRDGVSFEEADASDAVFDEPFDLLISRFGVMFFDDPHAAFTHMAQFLKPGGRVVFVCWRPPPENEWVTMPMQVLAQVTAPPAPLPPDAPSPFAFANPERVRTILETAGLTDVSFAPVDAPMSMGSAPGAAMAADFVMEVGPAALAIAQLSPEDAAKVRDKMEIAIAPRLKDDLLSLGGAIWVVQARKP</sequence>
<dbReference type="PANTHER" id="PTHR43591:SF24">
    <property type="entry name" value="2-METHOXY-6-POLYPRENYL-1,4-BENZOQUINOL METHYLASE, MITOCHONDRIAL"/>
    <property type="match status" value="1"/>
</dbReference>
<organism evidence="2 3">
    <name type="scientific">Candidatus Phycosocius bacilliformis</name>
    <dbReference type="NCBI Taxonomy" id="1445552"/>
    <lineage>
        <taxon>Bacteria</taxon>
        <taxon>Pseudomonadati</taxon>
        <taxon>Pseudomonadota</taxon>
        <taxon>Alphaproteobacteria</taxon>
        <taxon>Caulobacterales</taxon>
        <taxon>Caulobacterales incertae sedis</taxon>
        <taxon>Candidatus Phycosocius</taxon>
    </lineage>
</organism>
<dbReference type="EMBL" id="BFBR01000002">
    <property type="protein sequence ID" value="GBF57042.1"/>
    <property type="molecule type" value="Genomic_DNA"/>
</dbReference>
<dbReference type="CDD" id="cd02440">
    <property type="entry name" value="AdoMet_MTases"/>
    <property type="match status" value="1"/>
</dbReference>
<dbReference type="InterPro" id="IPR029063">
    <property type="entry name" value="SAM-dependent_MTases_sf"/>
</dbReference>